<accession>A0A1G7FII6</accession>
<feature type="compositionally biased region" description="Polar residues" evidence="2">
    <location>
        <begin position="561"/>
        <end position="577"/>
    </location>
</feature>
<feature type="compositionally biased region" description="Basic and acidic residues" evidence="2">
    <location>
        <begin position="550"/>
        <end position="560"/>
    </location>
</feature>
<dbReference type="EMBL" id="FNAS01000023">
    <property type="protein sequence ID" value="SDE75637.1"/>
    <property type="molecule type" value="Genomic_DNA"/>
</dbReference>
<keyword evidence="1" id="KW-1188">Viral release from host cell</keyword>
<protein>
    <submittedName>
        <fullName evidence="5">Phage tail tape measure protein, TP901 family, core region</fullName>
    </submittedName>
</protein>
<evidence type="ECO:0000313" key="6">
    <source>
        <dbReference type="Proteomes" id="UP000198517"/>
    </source>
</evidence>
<sequence length="658" mass="70842">MAQQAKLTLLIDLADKLSAKLGKLEGKLAGFQSRMQKRLNTLSDKVSSKLGMSTDTLKKGLMVGIAAGAAALGALGVKSVQAAEKFNDAFLPIRQLNLDKSKGELDDYRNKIRDAAFEVGTNLSASTTAMYDLQSATGVYGDDAIAIFKKVAKYSVATGADLNDSMNSTTKAMKAFGLGVNDIDKLLESNAKTVQTGITTYDELAKVQTEYAGAASSAGQGVDTANKVFAMFTSVAKNSDVGANMAKTFFQGLGQQADKFKKVLNIDVFDKEGSMRQADDILKDIAGKFKGMNDKQITEAINKIGGPEGLRGALDKVKTGADDVIKTFDAFDSSKFNLDDALRNAQGDFGKMKELFANRLEIVLSKIGDAIIPPLLRLFEVLNPALDWLNKNVGWLIPVFTAFAGALVLAAGAMWILNSSIWANPVIWIIAGIAALIALIVYLCSKIEGWGNLWDYTVKFVKAVWNGFLADVKLAWLGAEDLLLSGIEKIMTAWYKLKGLWNKAEAAEGLAKIEKESNERAKQLNKAQELSTHYKLEAARNLDGALHSLKWKEDKKEEKTGNSTGTQNTGASLYGNTKQGGGVADGGNAKKKGNSVGNAVQKVTGASTQAKNINIKIEALHKGNNIIGNGGNGSISMKEYETMFNEMMMRIIRNAEMS</sequence>
<feature type="region of interest" description="Disordered" evidence="2">
    <location>
        <begin position="550"/>
        <end position="595"/>
    </location>
</feature>
<dbReference type="AlphaFoldDB" id="A0A1G7FII6"/>
<gene>
    <name evidence="5" type="ORF">SAMN05421544_12313</name>
</gene>
<dbReference type="PANTHER" id="PTHR37813:SF1">
    <property type="entry name" value="FELS-2 PROPHAGE PROTEIN"/>
    <property type="match status" value="1"/>
</dbReference>
<organism evidence="5 6">
    <name type="scientific">Riemerella columbipharyngis</name>
    <dbReference type="NCBI Taxonomy" id="1071918"/>
    <lineage>
        <taxon>Bacteria</taxon>
        <taxon>Pseudomonadati</taxon>
        <taxon>Bacteroidota</taxon>
        <taxon>Flavobacteriia</taxon>
        <taxon>Flavobacteriales</taxon>
        <taxon>Weeksellaceae</taxon>
        <taxon>Riemerella</taxon>
    </lineage>
</organism>
<dbReference type="InterPro" id="IPR010090">
    <property type="entry name" value="Phage_tape_meas"/>
</dbReference>
<evidence type="ECO:0000313" key="5">
    <source>
        <dbReference type="EMBL" id="SDE75637.1"/>
    </source>
</evidence>
<proteinExistence type="predicted"/>
<keyword evidence="3" id="KW-1133">Transmembrane helix</keyword>
<keyword evidence="3" id="KW-0472">Membrane</keyword>
<feature type="domain" description="Phage tail tape measure protein" evidence="4">
    <location>
        <begin position="114"/>
        <end position="306"/>
    </location>
</feature>
<evidence type="ECO:0000256" key="1">
    <source>
        <dbReference type="ARBA" id="ARBA00022612"/>
    </source>
</evidence>
<dbReference type="STRING" id="1071918.SAMN05421544_12313"/>
<evidence type="ECO:0000256" key="3">
    <source>
        <dbReference type="SAM" id="Phobius"/>
    </source>
</evidence>
<keyword evidence="3" id="KW-0812">Transmembrane</keyword>
<keyword evidence="6" id="KW-1185">Reference proteome</keyword>
<feature type="transmembrane region" description="Helical" evidence="3">
    <location>
        <begin position="60"/>
        <end position="77"/>
    </location>
</feature>
<evidence type="ECO:0000259" key="4">
    <source>
        <dbReference type="Pfam" id="PF10145"/>
    </source>
</evidence>
<dbReference type="OrthoDB" id="1219342at2"/>
<dbReference type="Pfam" id="PF10145">
    <property type="entry name" value="PhageMin_Tail"/>
    <property type="match status" value="1"/>
</dbReference>
<reference evidence="5 6" key="1">
    <citation type="submission" date="2016-10" db="EMBL/GenBank/DDBJ databases">
        <authorList>
            <person name="de Groot N.N."/>
        </authorList>
    </citation>
    <scope>NUCLEOTIDE SEQUENCE [LARGE SCALE GENOMIC DNA]</scope>
    <source>
        <strain evidence="5 6">DSM 24015</strain>
    </source>
</reference>
<dbReference type="NCBIfam" id="TIGR01760">
    <property type="entry name" value="tape_meas_TP901"/>
    <property type="match status" value="1"/>
</dbReference>
<dbReference type="PANTHER" id="PTHR37813">
    <property type="entry name" value="FELS-2 PROPHAGE PROTEIN"/>
    <property type="match status" value="1"/>
</dbReference>
<dbReference type="Proteomes" id="UP000198517">
    <property type="component" value="Unassembled WGS sequence"/>
</dbReference>
<evidence type="ECO:0000256" key="2">
    <source>
        <dbReference type="SAM" id="MobiDB-lite"/>
    </source>
</evidence>
<name>A0A1G7FII6_9FLAO</name>
<dbReference type="RefSeq" id="WP_092737908.1">
    <property type="nucleotide sequence ID" value="NZ_FNAS01000023.1"/>
</dbReference>
<feature type="transmembrane region" description="Helical" evidence="3">
    <location>
        <begin position="422"/>
        <end position="444"/>
    </location>
</feature>
<feature type="transmembrane region" description="Helical" evidence="3">
    <location>
        <begin position="393"/>
        <end position="416"/>
    </location>
</feature>